<evidence type="ECO:0008006" key="4">
    <source>
        <dbReference type="Google" id="ProtNLM"/>
    </source>
</evidence>
<proteinExistence type="predicted"/>
<dbReference type="Proteomes" id="UP000000763">
    <property type="component" value="Chromosome 7"/>
</dbReference>
<evidence type="ECO:0000313" key="3">
    <source>
        <dbReference type="Proteomes" id="UP000000763"/>
    </source>
</evidence>
<feature type="compositionally biased region" description="Polar residues" evidence="1">
    <location>
        <begin position="386"/>
        <end position="402"/>
    </location>
</feature>
<evidence type="ECO:0000256" key="1">
    <source>
        <dbReference type="SAM" id="MobiDB-lite"/>
    </source>
</evidence>
<gene>
    <name evidence="2" type="primary">P0710F09.132</name>
</gene>
<organism evidence="2 3">
    <name type="scientific">Oryza sativa subsp. japonica</name>
    <name type="common">Rice</name>
    <dbReference type="NCBI Taxonomy" id="39947"/>
    <lineage>
        <taxon>Eukaryota</taxon>
        <taxon>Viridiplantae</taxon>
        <taxon>Streptophyta</taxon>
        <taxon>Embryophyta</taxon>
        <taxon>Tracheophyta</taxon>
        <taxon>Spermatophyta</taxon>
        <taxon>Magnoliopsida</taxon>
        <taxon>Liliopsida</taxon>
        <taxon>Poales</taxon>
        <taxon>Poaceae</taxon>
        <taxon>BOP clade</taxon>
        <taxon>Oryzoideae</taxon>
        <taxon>Oryzeae</taxon>
        <taxon>Oryzinae</taxon>
        <taxon>Oryza</taxon>
        <taxon>Oryza sativa</taxon>
    </lineage>
</organism>
<dbReference type="EMBL" id="AP005325">
    <property type="protein sequence ID" value="BAC21548.1"/>
    <property type="molecule type" value="Genomic_DNA"/>
</dbReference>
<sequence length="402" mass="44755">MPKNKSMLSAATCFWFNTINAFIFGHGLMTPTLLDIKMLTSLDITSSANPISLKTKSEHIIKTRAGGGWSGYVSHCMSTGLVTDEEHIAFLNLLLERCIFCGTTCASARLLMGSSVKHGGPWWFIQLWLNLYIINSINHQSFQDLKFPSIKENEDDRPCMSYGEAAYSFAGSNISAESFDLWFKHFYDGFPSDTTISYAYEDFEWPEDLRIDDLNNEFYLEHKKNFISAISPFILPTGVSQCRFTQNSYEFYHPMLVASQFGLGQLPLDLYFSRKIQIRVQDDGQPPSNISKSGQSIAYADATTLVENELTLAPSIIGQNAPSAESLLQDQTVTKKAADAVLTVPTPSADAGLRYRLVARKSQSQALSPLDDRTNDPADEPIADELTTNEPAADESSTWHNT</sequence>
<dbReference type="AlphaFoldDB" id="Q8H2Z8"/>
<feature type="region of interest" description="Disordered" evidence="1">
    <location>
        <begin position="364"/>
        <end position="402"/>
    </location>
</feature>
<evidence type="ECO:0000313" key="2">
    <source>
        <dbReference type="EMBL" id="BAC21548.1"/>
    </source>
</evidence>
<protein>
    <recommendedName>
        <fullName evidence="4">Aminotransferase-like plant mobile domain-containing protein</fullName>
    </recommendedName>
</protein>
<reference evidence="3" key="2">
    <citation type="journal article" date="2008" name="Nucleic Acids Res.">
        <title>The rice annotation project database (RAP-DB): 2008 update.</title>
        <authorList>
            <consortium name="The rice annotation project (RAP)"/>
        </authorList>
    </citation>
    <scope>GENOME REANNOTATION</scope>
    <source>
        <strain evidence="3">cv. Nipponbare</strain>
    </source>
</reference>
<reference evidence="3" key="1">
    <citation type="journal article" date="2005" name="Nature">
        <title>The map-based sequence of the rice genome.</title>
        <authorList>
            <consortium name="International rice genome sequencing project (IRGSP)"/>
            <person name="Matsumoto T."/>
            <person name="Wu J."/>
            <person name="Kanamori H."/>
            <person name="Katayose Y."/>
            <person name="Fujisawa M."/>
            <person name="Namiki N."/>
            <person name="Mizuno H."/>
            <person name="Yamamoto K."/>
            <person name="Antonio B.A."/>
            <person name="Baba T."/>
            <person name="Sakata K."/>
            <person name="Nagamura Y."/>
            <person name="Aoki H."/>
            <person name="Arikawa K."/>
            <person name="Arita K."/>
            <person name="Bito T."/>
            <person name="Chiden Y."/>
            <person name="Fujitsuka N."/>
            <person name="Fukunaka R."/>
            <person name="Hamada M."/>
            <person name="Harada C."/>
            <person name="Hayashi A."/>
            <person name="Hijishita S."/>
            <person name="Honda M."/>
            <person name="Hosokawa S."/>
            <person name="Ichikawa Y."/>
            <person name="Idonuma A."/>
            <person name="Iijima M."/>
            <person name="Ikeda M."/>
            <person name="Ikeno M."/>
            <person name="Ito K."/>
            <person name="Ito S."/>
            <person name="Ito T."/>
            <person name="Ito Y."/>
            <person name="Ito Y."/>
            <person name="Iwabuchi A."/>
            <person name="Kamiya K."/>
            <person name="Karasawa W."/>
            <person name="Kurita K."/>
            <person name="Katagiri S."/>
            <person name="Kikuta A."/>
            <person name="Kobayashi H."/>
            <person name="Kobayashi N."/>
            <person name="Machita K."/>
            <person name="Maehara T."/>
            <person name="Masukawa M."/>
            <person name="Mizubayashi T."/>
            <person name="Mukai Y."/>
            <person name="Nagasaki H."/>
            <person name="Nagata Y."/>
            <person name="Naito S."/>
            <person name="Nakashima M."/>
            <person name="Nakama Y."/>
            <person name="Nakamichi Y."/>
            <person name="Nakamura M."/>
            <person name="Meguro A."/>
            <person name="Negishi M."/>
            <person name="Ohta I."/>
            <person name="Ohta T."/>
            <person name="Okamoto M."/>
            <person name="Ono N."/>
            <person name="Saji S."/>
            <person name="Sakaguchi M."/>
            <person name="Sakai K."/>
            <person name="Shibata M."/>
            <person name="Shimokawa T."/>
            <person name="Song J."/>
            <person name="Takazaki Y."/>
            <person name="Terasawa K."/>
            <person name="Tsugane M."/>
            <person name="Tsuji K."/>
            <person name="Ueda S."/>
            <person name="Waki K."/>
            <person name="Yamagata H."/>
            <person name="Yamamoto M."/>
            <person name="Yamamoto S."/>
            <person name="Yamane H."/>
            <person name="Yoshiki S."/>
            <person name="Yoshihara R."/>
            <person name="Yukawa K."/>
            <person name="Zhong H."/>
            <person name="Yano M."/>
            <person name="Yuan Q."/>
            <person name="Ouyang S."/>
            <person name="Liu J."/>
            <person name="Jones K.M."/>
            <person name="Gansberger K."/>
            <person name="Moffat K."/>
            <person name="Hill J."/>
            <person name="Bera J."/>
            <person name="Fadrosh D."/>
            <person name="Jin S."/>
            <person name="Johri S."/>
            <person name="Kim M."/>
            <person name="Overton L."/>
            <person name="Reardon M."/>
            <person name="Tsitrin T."/>
            <person name="Vuong H."/>
            <person name="Weaver B."/>
            <person name="Ciecko A."/>
            <person name="Tallon L."/>
            <person name="Jackson J."/>
            <person name="Pai G."/>
            <person name="Aken S.V."/>
            <person name="Utterback T."/>
            <person name="Reidmuller S."/>
            <person name="Feldblyum T."/>
            <person name="Hsiao J."/>
            <person name="Zismann V."/>
            <person name="Iobst S."/>
            <person name="de Vazeille A.R."/>
            <person name="Buell C.R."/>
            <person name="Ying K."/>
            <person name="Li Y."/>
            <person name="Lu T."/>
            <person name="Huang Y."/>
            <person name="Zhao Q."/>
            <person name="Feng Q."/>
            <person name="Zhang L."/>
            <person name="Zhu J."/>
            <person name="Weng Q."/>
            <person name="Mu J."/>
            <person name="Lu Y."/>
            <person name="Fan D."/>
            <person name="Liu Y."/>
            <person name="Guan J."/>
            <person name="Zhang Y."/>
            <person name="Yu S."/>
            <person name="Liu X."/>
            <person name="Zhang Y."/>
            <person name="Hong G."/>
            <person name="Han B."/>
            <person name="Choisne N."/>
            <person name="Demange N."/>
            <person name="Orjeda G."/>
            <person name="Samain S."/>
            <person name="Cattolico L."/>
            <person name="Pelletier E."/>
            <person name="Couloux A."/>
            <person name="Segurens B."/>
            <person name="Wincker P."/>
            <person name="D'Hont A."/>
            <person name="Scarpelli C."/>
            <person name="Weissenbach J."/>
            <person name="Salanoubat M."/>
            <person name="Quetier F."/>
            <person name="Yu Y."/>
            <person name="Kim H.R."/>
            <person name="Rambo T."/>
            <person name="Currie J."/>
            <person name="Collura K."/>
            <person name="Luo M."/>
            <person name="Yang T."/>
            <person name="Ammiraju J.S.S."/>
            <person name="Engler F."/>
            <person name="Soderlund C."/>
            <person name="Wing R.A."/>
            <person name="Palmer L.E."/>
            <person name="de la Bastide M."/>
            <person name="Spiegel L."/>
            <person name="Nascimento L."/>
            <person name="Zutavern T."/>
            <person name="O'Shaughnessy A."/>
            <person name="Dike S."/>
            <person name="Dedhia N."/>
            <person name="Preston R."/>
            <person name="Balija V."/>
            <person name="McCombie W.R."/>
            <person name="Chow T."/>
            <person name="Chen H."/>
            <person name="Chung M."/>
            <person name="Chen C."/>
            <person name="Shaw J."/>
            <person name="Wu H."/>
            <person name="Hsiao K."/>
            <person name="Chao Y."/>
            <person name="Chu M."/>
            <person name="Cheng C."/>
            <person name="Hour A."/>
            <person name="Lee P."/>
            <person name="Lin S."/>
            <person name="Lin Y."/>
            <person name="Liou J."/>
            <person name="Liu S."/>
            <person name="Hsing Y."/>
            <person name="Raghuvanshi S."/>
            <person name="Mohanty A."/>
            <person name="Bharti A.K."/>
            <person name="Gaur A."/>
            <person name="Gupta V."/>
            <person name="Kumar D."/>
            <person name="Ravi V."/>
            <person name="Vij S."/>
            <person name="Kapur A."/>
            <person name="Khurana P."/>
            <person name="Khurana P."/>
            <person name="Khurana J.P."/>
            <person name="Tyagi A.K."/>
            <person name="Gaikwad K."/>
            <person name="Singh A."/>
            <person name="Dalal V."/>
            <person name="Srivastava S."/>
            <person name="Dixit A."/>
            <person name="Pal A.K."/>
            <person name="Ghazi I.A."/>
            <person name="Yadav M."/>
            <person name="Pandit A."/>
            <person name="Bhargava A."/>
            <person name="Sureshbabu K."/>
            <person name="Batra K."/>
            <person name="Sharma T.R."/>
            <person name="Mohapatra T."/>
            <person name="Singh N.K."/>
            <person name="Messing J."/>
            <person name="Nelson A.B."/>
            <person name="Fuks G."/>
            <person name="Kavchok S."/>
            <person name="Keizer G."/>
            <person name="Linton E."/>
            <person name="Llaca V."/>
            <person name="Song R."/>
            <person name="Tanyolac B."/>
            <person name="Young S."/>
            <person name="Ho-Il K."/>
            <person name="Hahn J.H."/>
            <person name="Sangsakoo G."/>
            <person name="Vanavichit A."/>
            <person name="de Mattos Luiz.A.T."/>
            <person name="Zimmer P.D."/>
            <person name="Malone G."/>
            <person name="Dellagostin O."/>
            <person name="de Oliveira A.C."/>
            <person name="Bevan M."/>
            <person name="Bancroft I."/>
            <person name="Minx P."/>
            <person name="Cordum H."/>
            <person name="Wilson R."/>
            <person name="Cheng Z."/>
            <person name="Jin W."/>
            <person name="Jiang J."/>
            <person name="Leong S.A."/>
            <person name="Iwama H."/>
            <person name="Gojobori T."/>
            <person name="Itoh T."/>
            <person name="Niimura Y."/>
            <person name="Fujii Y."/>
            <person name="Habara T."/>
            <person name="Sakai H."/>
            <person name="Sato Y."/>
            <person name="Wilson G."/>
            <person name="Kumar K."/>
            <person name="McCouch S."/>
            <person name="Juretic N."/>
            <person name="Hoen D."/>
            <person name="Wright S."/>
            <person name="Bruskiewich R."/>
            <person name="Bureau T."/>
            <person name="Miyao A."/>
            <person name="Hirochika H."/>
            <person name="Nishikawa T."/>
            <person name="Kadowaki K."/>
            <person name="Sugiura M."/>
            <person name="Burr B."/>
            <person name="Sasaki T."/>
        </authorList>
    </citation>
    <scope>NUCLEOTIDE SEQUENCE [LARGE SCALE GENOMIC DNA]</scope>
    <source>
        <strain evidence="3">cv. Nipponbare</strain>
    </source>
</reference>
<name>Q8H2Z8_ORYSJ</name>
<accession>Q8H2Z8</accession>